<keyword evidence="3" id="KW-1185">Reference proteome</keyword>
<feature type="transmembrane region" description="Helical" evidence="1">
    <location>
        <begin position="21"/>
        <end position="47"/>
    </location>
</feature>
<evidence type="ECO:0000313" key="3">
    <source>
        <dbReference type="Proteomes" id="UP000239471"/>
    </source>
</evidence>
<feature type="transmembrane region" description="Helical" evidence="1">
    <location>
        <begin position="86"/>
        <end position="105"/>
    </location>
</feature>
<protein>
    <submittedName>
        <fullName evidence="2">Uncharacterized protein</fullName>
    </submittedName>
</protein>
<keyword evidence="1" id="KW-1133">Transmembrane helix</keyword>
<sequence>MSKVVKKNMAMGKTDYDIPTFSFKSAFVLVAAGALATFIVPFLLSLVGIDRDISIVLGSGIILGGALAYSRFFIETKRGKCKKFWYTYLGFGVIFLIISFFWVYLGSYI</sequence>
<accession>A0A2T0BD25</accession>
<evidence type="ECO:0000256" key="1">
    <source>
        <dbReference type="SAM" id="Phobius"/>
    </source>
</evidence>
<evidence type="ECO:0000313" key="2">
    <source>
        <dbReference type="EMBL" id="PRR81791.1"/>
    </source>
</evidence>
<feature type="transmembrane region" description="Helical" evidence="1">
    <location>
        <begin position="53"/>
        <end position="74"/>
    </location>
</feature>
<organism evidence="2 3">
    <name type="scientific">Clostridium vincentii</name>
    <dbReference type="NCBI Taxonomy" id="52704"/>
    <lineage>
        <taxon>Bacteria</taxon>
        <taxon>Bacillati</taxon>
        <taxon>Bacillota</taxon>
        <taxon>Clostridia</taxon>
        <taxon>Eubacteriales</taxon>
        <taxon>Clostridiaceae</taxon>
        <taxon>Clostridium</taxon>
    </lineage>
</organism>
<dbReference type="EMBL" id="PVXQ01000024">
    <property type="protein sequence ID" value="PRR81791.1"/>
    <property type="molecule type" value="Genomic_DNA"/>
</dbReference>
<keyword evidence="1" id="KW-0472">Membrane</keyword>
<gene>
    <name evidence="2" type="ORF">CLVI_22800</name>
</gene>
<comment type="caution">
    <text evidence="2">The sequence shown here is derived from an EMBL/GenBank/DDBJ whole genome shotgun (WGS) entry which is preliminary data.</text>
</comment>
<name>A0A2T0BD25_9CLOT</name>
<dbReference type="AlphaFoldDB" id="A0A2T0BD25"/>
<keyword evidence="1" id="KW-0812">Transmembrane</keyword>
<dbReference type="OrthoDB" id="1651112at2"/>
<dbReference type="RefSeq" id="WP_106060231.1">
    <property type="nucleotide sequence ID" value="NZ_PVXQ01000024.1"/>
</dbReference>
<proteinExistence type="predicted"/>
<reference evidence="2 3" key="1">
    <citation type="submission" date="2018-03" db="EMBL/GenBank/DDBJ databases">
        <title>Genome sequence of Clostridium vincentii DSM 10228.</title>
        <authorList>
            <person name="Poehlein A."/>
            <person name="Daniel R."/>
        </authorList>
    </citation>
    <scope>NUCLEOTIDE SEQUENCE [LARGE SCALE GENOMIC DNA]</scope>
    <source>
        <strain evidence="2 3">DSM 10228</strain>
    </source>
</reference>
<dbReference type="Proteomes" id="UP000239471">
    <property type="component" value="Unassembled WGS sequence"/>
</dbReference>